<organism evidence="1 2">
    <name type="scientific">Desulfosporosinus fructosivorans</name>
    <dbReference type="NCBI Taxonomy" id="2018669"/>
    <lineage>
        <taxon>Bacteria</taxon>
        <taxon>Bacillati</taxon>
        <taxon>Bacillota</taxon>
        <taxon>Clostridia</taxon>
        <taxon>Eubacteriales</taxon>
        <taxon>Desulfitobacteriaceae</taxon>
        <taxon>Desulfosporosinus</taxon>
    </lineage>
</organism>
<dbReference type="EMBL" id="SPQQ01000003">
    <property type="protein sequence ID" value="TGE38382.1"/>
    <property type="molecule type" value="Genomic_DNA"/>
</dbReference>
<evidence type="ECO:0000313" key="1">
    <source>
        <dbReference type="EMBL" id="TGE38382.1"/>
    </source>
</evidence>
<accession>A0A4Z0R5R8</accession>
<evidence type="ECO:0000313" key="2">
    <source>
        <dbReference type="Proteomes" id="UP000298460"/>
    </source>
</evidence>
<keyword evidence="2" id="KW-1185">Reference proteome</keyword>
<name>A0A4Z0R5R8_9FIRM</name>
<dbReference type="Proteomes" id="UP000298460">
    <property type="component" value="Unassembled WGS sequence"/>
</dbReference>
<gene>
    <name evidence="1" type="ORF">E4K67_10550</name>
</gene>
<protein>
    <submittedName>
        <fullName evidence="1">Uncharacterized protein</fullName>
    </submittedName>
</protein>
<reference evidence="1 2" key="1">
    <citation type="submission" date="2019-03" db="EMBL/GenBank/DDBJ databases">
        <title>Draft Genome Sequence of Desulfosporosinus fructosivorans Strain 63.6F, Isolated from Marine Sediment in the Baltic Sea.</title>
        <authorList>
            <person name="Hausmann B."/>
            <person name="Vandieken V."/>
            <person name="Pjevac P."/>
            <person name="Schreck K."/>
            <person name="Herbold C.W."/>
            <person name="Loy A."/>
        </authorList>
    </citation>
    <scope>NUCLEOTIDE SEQUENCE [LARGE SCALE GENOMIC DNA]</scope>
    <source>
        <strain evidence="1 2">63.6F</strain>
    </source>
</reference>
<comment type="caution">
    <text evidence="1">The sequence shown here is derived from an EMBL/GenBank/DDBJ whole genome shotgun (WGS) entry which is preliminary data.</text>
</comment>
<dbReference type="RefSeq" id="WP_135546376.1">
    <property type="nucleotide sequence ID" value="NZ_SPQQ01000003.1"/>
</dbReference>
<dbReference type="AlphaFoldDB" id="A0A4Z0R5R8"/>
<proteinExistence type="predicted"/>
<sequence>MIKRIFELLQNAPVSTPNSFIYPFWRLSWSLFIHMTVICTRNYKSDKENLASAKPSVAGGRLNCTDALAMDGRVSL</sequence>